<keyword evidence="2" id="KW-0812">Transmembrane</keyword>
<feature type="compositionally biased region" description="Low complexity" evidence="1">
    <location>
        <begin position="265"/>
        <end position="275"/>
    </location>
</feature>
<feature type="compositionally biased region" description="Acidic residues" evidence="1">
    <location>
        <begin position="239"/>
        <end position="264"/>
    </location>
</feature>
<organism evidence="3 4">
    <name type="scientific">Mumia flava</name>
    <dbReference type="NCBI Taxonomy" id="1348852"/>
    <lineage>
        <taxon>Bacteria</taxon>
        <taxon>Bacillati</taxon>
        <taxon>Actinomycetota</taxon>
        <taxon>Actinomycetes</taxon>
        <taxon>Propionibacteriales</taxon>
        <taxon>Nocardioidaceae</taxon>
        <taxon>Mumia</taxon>
    </lineage>
</organism>
<dbReference type="Proteomes" id="UP000230842">
    <property type="component" value="Unassembled WGS sequence"/>
</dbReference>
<evidence type="ECO:0000313" key="4">
    <source>
        <dbReference type="Proteomes" id="UP000230842"/>
    </source>
</evidence>
<evidence type="ECO:0000313" key="3">
    <source>
        <dbReference type="EMBL" id="PJJ55924.1"/>
    </source>
</evidence>
<proteinExistence type="predicted"/>
<feature type="compositionally biased region" description="Low complexity" evidence="1">
    <location>
        <begin position="106"/>
        <end position="117"/>
    </location>
</feature>
<comment type="caution">
    <text evidence="3">The sequence shown here is derived from an EMBL/GenBank/DDBJ whole genome shotgun (WGS) entry which is preliminary data.</text>
</comment>
<dbReference type="AlphaFoldDB" id="A0A0B2B8A7"/>
<reference evidence="3 4" key="1">
    <citation type="submission" date="2017-11" db="EMBL/GenBank/DDBJ databases">
        <title>Genomic Encyclopedia of Archaeal and Bacterial Type Strains, Phase II (KMG-II): From Individual Species to Whole Genera.</title>
        <authorList>
            <person name="Goeker M."/>
        </authorList>
    </citation>
    <scope>NUCLEOTIDE SEQUENCE [LARGE SCALE GENOMIC DNA]</scope>
    <source>
        <strain evidence="3 4">DSM 27763</strain>
    </source>
</reference>
<keyword evidence="4" id="KW-1185">Reference proteome</keyword>
<sequence>MPDDENEEKHGLLSGVSPAQVVGSALAAVTSAFAASGLGVAGTLIGAAIGSIVITVGGAFYTNSLRRQGAKIAAAAGASTRVALNQAQKAQGGTTPYDGAEVDPGTGPADDATAPLDAAGFDASFDDAGFDEDAAPGDADAEAVGTTERKGLIGPKTIIAAIGVSLALALGGIWAYETIVGHPISNSGGSGTTFSNIGRSNADGKNQKNQDSDSPSQGGQNGDSDSDSEGGSGSSGGDSSDEEAPSTEAPTEEPTTEAPTEEPTTEAPTTPAPAEGNEGDVTEGQGTPGPSDAKTSEPVVG</sequence>
<evidence type="ECO:0000256" key="1">
    <source>
        <dbReference type="SAM" id="MobiDB-lite"/>
    </source>
</evidence>
<dbReference type="EMBL" id="PGEZ01000001">
    <property type="protein sequence ID" value="PJJ55924.1"/>
    <property type="molecule type" value="Genomic_DNA"/>
</dbReference>
<name>A0A0B2B8A7_9ACTN</name>
<feature type="region of interest" description="Disordered" evidence="1">
    <location>
        <begin position="87"/>
        <end position="117"/>
    </location>
</feature>
<accession>A0A0B2B8A7</accession>
<feature type="compositionally biased region" description="Low complexity" evidence="1">
    <location>
        <begin position="184"/>
        <end position="198"/>
    </location>
</feature>
<keyword evidence="2" id="KW-1133">Transmembrane helix</keyword>
<protein>
    <submittedName>
        <fullName evidence="3">Uncharacterized protein</fullName>
    </submittedName>
</protein>
<gene>
    <name evidence="3" type="ORF">CLV56_0127</name>
</gene>
<feature type="transmembrane region" description="Helical" evidence="2">
    <location>
        <begin position="158"/>
        <end position="176"/>
    </location>
</feature>
<feature type="transmembrane region" description="Helical" evidence="2">
    <location>
        <begin position="40"/>
        <end position="61"/>
    </location>
</feature>
<keyword evidence="2" id="KW-0472">Membrane</keyword>
<evidence type="ECO:0000256" key="2">
    <source>
        <dbReference type="SAM" id="Phobius"/>
    </source>
</evidence>
<feature type="transmembrane region" description="Helical" evidence="2">
    <location>
        <begin position="12"/>
        <end position="34"/>
    </location>
</feature>
<feature type="region of interest" description="Disordered" evidence="1">
    <location>
        <begin position="184"/>
        <end position="301"/>
    </location>
</feature>